<dbReference type="EMBL" id="CAJNOJ010000328">
    <property type="protein sequence ID" value="CAF1401974.1"/>
    <property type="molecule type" value="Genomic_DNA"/>
</dbReference>
<organism evidence="3 5">
    <name type="scientific">Adineta ricciae</name>
    <name type="common">Rotifer</name>
    <dbReference type="NCBI Taxonomy" id="249248"/>
    <lineage>
        <taxon>Eukaryota</taxon>
        <taxon>Metazoa</taxon>
        <taxon>Spiralia</taxon>
        <taxon>Gnathifera</taxon>
        <taxon>Rotifera</taxon>
        <taxon>Eurotatoria</taxon>
        <taxon>Bdelloidea</taxon>
        <taxon>Adinetida</taxon>
        <taxon>Adinetidae</taxon>
        <taxon>Adineta</taxon>
    </lineage>
</organism>
<feature type="compositionally biased region" description="Low complexity" evidence="1">
    <location>
        <begin position="9"/>
        <end position="26"/>
    </location>
</feature>
<dbReference type="OrthoDB" id="10029846at2759"/>
<sequence length="504" mass="58078">MKSKDTVISDESSFSTEDSSLSSSSSPKPVITTTKSNKRKTMLVIDGYHFQLKDFNSKKTVKFWRCAHRKCGMLLHTTLDDGFLQYSGSTISHSHLPDPAQSEIRNLREKMRERAENEVLPLQEIAEQEVRKALLTGEALAVMPRVNDIESGRHLTRARRKMTPALPQSTSFTIPDMYTLDYRNVERLLLHDSDDPKHRINLSGNIRSAGRVLVWSSDTLLNLLFNSAKLHMDGTFSSAPPMFHQVVIIQAFLHETCIPVVYALLCDRKAVTYMHLLNVLSDEAKRMNKTFNPSLIMTDFEPGIAKAISMEFTEKTIQKGCFFHLSQNVYKHVQSLGLSALYLDDLMIRSTIRQVMALALVPEQYVASLFAELGSELREAEHPALLDFLKYFTDQWMHNTSMWNVFGVSDRTNNYSEGYKNRFKKRLHKSHPNIWLFIDSIRNEVCTTHDIIFQINSGMEPRIKRPKTRLAERRIEELYRRFEMDQITARELLRGLSLFVAHKK</sequence>
<comment type="caution">
    <text evidence="3">The sequence shown here is derived from an EMBL/GenBank/DDBJ whole genome shotgun (WGS) entry which is preliminary data.</text>
</comment>
<dbReference type="Pfam" id="PF10551">
    <property type="entry name" value="MULE"/>
    <property type="match status" value="1"/>
</dbReference>
<dbReference type="Proteomes" id="UP000663852">
    <property type="component" value="Unassembled WGS sequence"/>
</dbReference>
<dbReference type="PANTHER" id="PTHR47160:SF10">
    <property type="entry name" value="MULE TRANSPOSASE DOMAIN-CONTAINING PROTEIN"/>
    <property type="match status" value="1"/>
</dbReference>
<feature type="domain" description="MULE transposase" evidence="2">
    <location>
        <begin position="230"/>
        <end position="328"/>
    </location>
</feature>
<gene>
    <name evidence="4" type="ORF">EDS130_LOCUS36073</name>
    <name evidence="3" type="ORF">XAT740_LOCUS7024</name>
</gene>
<evidence type="ECO:0000313" key="3">
    <source>
        <dbReference type="EMBL" id="CAF0881500.1"/>
    </source>
</evidence>
<reference evidence="3" key="1">
    <citation type="submission" date="2021-02" db="EMBL/GenBank/DDBJ databases">
        <authorList>
            <person name="Nowell W R."/>
        </authorList>
    </citation>
    <scope>NUCLEOTIDE SEQUENCE</scope>
</reference>
<dbReference type="InterPro" id="IPR018289">
    <property type="entry name" value="MULE_transposase_dom"/>
</dbReference>
<evidence type="ECO:0000313" key="5">
    <source>
        <dbReference type="Proteomes" id="UP000663828"/>
    </source>
</evidence>
<evidence type="ECO:0000313" key="4">
    <source>
        <dbReference type="EMBL" id="CAF1401974.1"/>
    </source>
</evidence>
<dbReference type="PANTHER" id="PTHR47160">
    <property type="entry name" value="PUTATIVE-RELATED"/>
    <property type="match status" value="1"/>
</dbReference>
<dbReference type="AlphaFoldDB" id="A0A813YAN6"/>
<evidence type="ECO:0000259" key="2">
    <source>
        <dbReference type="Pfam" id="PF10551"/>
    </source>
</evidence>
<proteinExistence type="predicted"/>
<accession>A0A813YAN6</accession>
<keyword evidence="5" id="KW-1185">Reference proteome</keyword>
<dbReference type="EMBL" id="CAJNOR010000329">
    <property type="protein sequence ID" value="CAF0881500.1"/>
    <property type="molecule type" value="Genomic_DNA"/>
</dbReference>
<dbReference type="Gene3D" id="2.20.25.240">
    <property type="match status" value="1"/>
</dbReference>
<dbReference type="Proteomes" id="UP000663828">
    <property type="component" value="Unassembled WGS sequence"/>
</dbReference>
<name>A0A813YAN6_ADIRI</name>
<feature type="region of interest" description="Disordered" evidence="1">
    <location>
        <begin position="1"/>
        <end position="35"/>
    </location>
</feature>
<evidence type="ECO:0000256" key="1">
    <source>
        <dbReference type="SAM" id="MobiDB-lite"/>
    </source>
</evidence>
<protein>
    <recommendedName>
        <fullName evidence="2">MULE transposase domain-containing protein</fullName>
    </recommendedName>
</protein>